<dbReference type="EMBL" id="RSAS01000812">
    <property type="protein sequence ID" value="RRR67044.1"/>
    <property type="molecule type" value="Genomic_DNA"/>
</dbReference>
<feature type="transmembrane region" description="Helical" evidence="1">
    <location>
        <begin position="216"/>
        <end position="245"/>
    </location>
</feature>
<evidence type="ECO:0000313" key="3">
    <source>
        <dbReference type="Proteomes" id="UP000280307"/>
    </source>
</evidence>
<keyword evidence="1" id="KW-0812">Transmembrane</keyword>
<sequence length="292" mass="31841">MKSAHPLPTTRTLVAYDRRAIYALLRTATPLGLREMLRTGALSGQLTHAQRHALDCYLSDWVQRALGQMSLRDALLVDEQRGQRVLDLLCVAHTHDQVPLPDNLADDDLALLSIPSALPRLSASSPPHLPAPALAALLARAQQQELALATLGSDGRYPFPEDLENLTPPAPTPLNEPFVPPTGWRRRIAVLLAVSGVVALALPLMLGFIPRQAAGLPLALITLALLVGIRAGVRGYVGAFCLWMVANLPDFHYDSALSAMLWPAIPIMIVGMLLLGFDRQVRALWVWLRGKR</sequence>
<keyword evidence="1" id="KW-1133">Transmembrane helix</keyword>
<organism evidence="2 3">
    <name type="scientific">Candidatus Viridilinea halotolerans</name>
    <dbReference type="NCBI Taxonomy" id="2491704"/>
    <lineage>
        <taxon>Bacteria</taxon>
        <taxon>Bacillati</taxon>
        <taxon>Chloroflexota</taxon>
        <taxon>Chloroflexia</taxon>
        <taxon>Chloroflexales</taxon>
        <taxon>Chloroflexineae</taxon>
        <taxon>Oscillochloridaceae</taxon>
        <taxon>Candidatus Viridilinea</taxon>
    </lineage>
</organism>
<dbReference type="Proteomes" id="UP000280307">
    <property type="component" value="Unassembled WGS sequence"/>
</dbReference>
<keyword evidence="1" id="KW-0472">Membrane</keyword>
<name>A0A426TSJ5_9CHLR</name>
<gene>
    <name evidence="2" type="ORF">EI684_19625</name>
</gene>
<evidence type="ECO:0000313" key="2">
    <source>
        <dbReference type="EMBL" id="RRR67044.1"/>
    </source>
</evidence>
<feature type="transmembrane region" description="Helical" evidence="1">
    <location>
        <begin position="188"/>
        <end position="209"/>
    </location>
</feature>
<proteinExistence type="predicted"/>
<comment type="caution">
    <text evidence="2">The sequence shown here is derived from an EMBL/GenBank/DDBJ whole genome shotgun (WGS) entry which is preliminary data.</text>
</comment>
<feature type="transmembrane region" description="Helical" evidence="1">
    <location>
        <begin position="257"/>
        <end position="277"/>
    </location>
</feature>
<evidence type="ECO:0000256" key="1">
    <source>
        <dbReference type="SAM" id="Phobius"/>
    </source>
</evidence>
<dbReference type="AlphaFoldDB" id="A0A426TSJ5"/>
<protein>
    <submittedName>
        <fullName evidence="2">Uncharacterized protein</fullName>
    </submittedName>
</protein>
<reference evidence="2 3" key="1">
    <citation type="submission" date="2018-12" db="EMBL/GenBank/DDBJ databases">
        <title>Genome Sequence of Candidatus Viridilinea halotolerans isolated from saline sulfide-rich spring.</title>
        <authorList>
            <person name="Grouzdev D.S."/>
            <person name="Burganskaya E.I."/>
            <person name="Krutkina M.S."/>
            <person name="Sukhacheva M.V."/>
            <person name="Gorlenko V.M."/>
        </authorList>
    </citation>
    <scope>NUCLEOTIDE SEQUENCE [LARGE SCALE GENOMIC DNA]</scope>
    <source>
        <strain evidence="2">Chok-6</strain>
    </source>
</reference>
<accession>A0A426TSJ5</accession>